<proteinExistence type="predicted"/>
<feature type="region of interest" description="Disordered" evidence="1">
    <location>
        <begin position="1"/>
        <end position="21"/>
    </location>
</feature>
<organism evidence="2 3">
    <name type="scientific">Nicotiana attenuata</name>
    <name type="common">Coyote tobacco</name>
    <dbReference type="NCBI Taxonomy" id="49451"/>
    <lineage>
        <taxon>Eukaryota</taxon>
        <taxon>Viridiplantae</taxon>
        <taxon>Streptophyta</taxon>
        <taxon>Embryophyta</taxon>
        <taxon>Tracheophyta</taxon>
        <taxon>Spermatophyta</taxon>
        <taxon>Magnoliopsida</taxon>
        <taxon>eudicotyledons</taxon>
        <taxon>Gunneridae</taxon>
        <taxon>Pentapetalae</taxon>
        <taxon>asterids</taxon>
        <taxon>lamiids</taxon>
        <taxon>Solanales</taxon>
        <taxon>Solanaceae</taxon>
        <taxon>Nicotianoideae</taxon>
        <taxon>Nicotianeae</taxon>
        <taxon>Nicotiana</taxon>
    </lineage>
</organism>
<gene>
    <name evidence="2" type="ORF">A4A49_13690</name>
</gene>
<dbReference type="AlphaFoldDB" id="A0A314LEC1"/>
<comment type="caution">
    <text evidence="2">The sequence shown here is derived from an EMBL/GenBank/DDBJ whole genome shotgun (WGS) entry which is preliminary data.</text>
</comment>
<sequence length="266" mass="29121">MGGGAMLPPFTSTVGQSNNSSSFNSPHSLSSICNTSFEESWVKNRCINYGPRTETLDIELFDEKGTKGSPCNCVFGSVPSSLEVEKAMSDLQSFMSGCNDPKEEMNWPKAMLNPHQSTLLQSHGYARFYDAFHMLQNEPPIQRLIVSLASDRAVWEAMMNNKAVQNLQGSLICAAEGKESQSSTEESDIGSLVVKWIMGITTSKLAELIQSVGSLLSEIFSEILEPAKKEKPTSELSDLLEEKLRSSFLLSVVLLLIVVVTRTQGA</sequence>
<dbReference type="STRING" id="49451.A0A314LEC1"/>
<dbReference type="Proteomes" id="UP000187609">
    <property type="component" value="Unassembled WGS sequence"/>
</dbReference>
<accession>A0A314LEC1</accession>
<dbReference type="KEGG" id="nau:109237243"/>
<dbReference type="EMBL" id="MJEQ01000054">
    <property type="protein sequence ID" value="OIT40081.1"/>
    <property type="molecule type" value="Genomic_DNA"/>
</dbReference>
<evidence type="ECO:0000313" key="2">
    <source>
        <dbReference type="EMBL" id="OIT40081.1"/>
    </source>
</evidence>
<dbReference type="PANTHER" id="PTHR33625:SF2">
    <property type="entry name" value="POST-SET DOMAIN-CONTAINING PROTEIN"/>
    <property type="match status" value="1"/>
</dbReference>
<evidence type="ECO:0000256" key="1">
    <source>
        <dbReference type="SAM" id="MobiDB-lite"/>
    </source>
</evidence>
<dbReference type="PANTHER" id="PTHR33625">
    <property type="entry name" value="OS08G0179900 PROTEIN"/>
    <property type="match status" value="1"/>
</dbReference>
<name>A0A314LEC1_NICAT</name>
<keyword evidence="3" id="KW-1185">Reference proteome</keyword>
<dbReference type="OrthoDB" id="737041at2759"/>
<dbReference type="Gramene" id="OIT40081">
    <property type="protein sequence ID" value="OIT40081"/>
    <property type="gene ID" value="A4A49_13690"/>
</dbReference>
<reference evidence="2" key="1">
    <citation type="submission" date="2016-11" db="EMBL/GenBank/DDBJ databases">
        <title>The genome of Nicotiana attenuata.</title>
        <authorList>
            <person name="Xu S."/>
            <person name="Brockmoeller T."/>
            <person name="Gaquerel E."/>
            <person name="Navarro A."/>
            <person name="Kuhl H."/>
            <person name="Gase K."/>
            <person name="Ling Z."/>
            <person name="Zhou W."/>
            <person name="Kreitzer C."/>
            <person name="Stanke M."/>
            <person name="Tang H."/>
            <person name="Lyons E."/>
            <person name="Pandey P."/>
            <person name="Pandey S.P."/>
            <person name="Timmermann B."/>
            <person name="Baldwin I.T."/>
        </authorList>
    </citation>
    <scope>NUCLEOTIDE SEQUENCE [LARGE SCALE GENOMIC DNA]</scope>
    <source>
        <strain evidence="2">UT</strain>
    </source>
</reference>
<evidence type="ECO:0000313" key="3">
    <source>
        <dbReference type="Proteomes" id="UP000187609"/>
    </source>
</evidence>
<protein>
    <submittedName>
        <fullName evidence="2">Uncharacterized protein</fullName>
    </submittedName>
</protein>